<evidence type="ECO:0008006" key="4">
    <source>
        <dbReference type="Google" id="ProtNLM"/>
    </source>
</evidence>
<protein>
    <recommendedName>
        <fullName evidence="4">SHSP domain-containing protein</fullName>
    </recommendedName>
</protein>
<feature type="region of interest" description="Disordered" evidence="1">
    <location>
        <begin position="1"/>
        <end position="26"/>
    </location>
</feature>
<proteinExistence type="predicted"/>
<gene>
    <name evidence="2" type="ORF">PIB30_113647</name>
</gene>
<feature type="non-terminal residue" evidence="2">
    <location>
        <position position="161"/>
    </location>
</feature>
<feature type="compositionally biased region" description="Basic residues" evidence="1">
    <location>
        <begin position="1"/>
        <end position="12"/>
    </location>
</feature>
<evidence type="ECO:0000313" key="3">
    <source>
        <dbReference type="Proteomes" id="UP001341840"/>
    </source>
</evidence>
<reference evidence="2 3" key="1">
    <citation type="journal article" date="2023" name="Plants (Basel)">
        <title>Bridging the Gap: Combining Genomics and Transcriptomics Approaches to Understand Stylosanthes scabra, an Orphan Legume from the Brazilian Caatinga.</title>
        <authorList>
            <person name="Ferreira-Neto J.R.C."/>
            <person name="da Silva M.D."/>
            <person name="Binneck E."/>
            <person name="de Melo N.F."/>
            <person name="da Silva R.H."/>
            <person name="de Melo A.L.T.M."/>
            <person name="Pandolfi V."/>
            <person name="Bustamante F.O."/>
            <person name="Brasileiro-Vidal A.C."/>
            <person name="Benko-Iseppon A.M."/>
        </authorList>
    </citation>
    <scope>NUCLEOTIDE SEQUENCE [LARGE SCALE GENOMIC DNA]</scope>
    <source>
        <tissue evidence="2">Leaves</tissue>
    </source>
</reference>
<evidence type="ECO:0000313" key="2">
    <source>
        <dbReference type="EMBL" id="MED6166876.1"/>
    </source>
</evidence>
<comment type="caution">
    <text evidence="2">The sequence shown here is derived from an EMBL/GenBank/DDBJ whole genome shotgun (WGS) entry which is preliminary data.</text>
</comment>
<accession>A0ABU6UZU3</accession>
<dbReference type="EMBL" id="JASCZI010130272">
    <property type="protein sequence ID" value="MED6166876.1"/>
    <property type="molecule type" value="Genomic_DNA"/>
</dbReference>
<organism evidence="2 3">
    <name type="scientific">Stylosanthes scabra</name>
    <dbReference type="NCBI Taxonomy" id="79078"/>
    <lineage>
        <taxon>Eukaryota</taxon>
        <taxon>Viridiplantae</taxon>
        <taxon>Streptophyta</taxon>
        <taxon>Embryophyta</taxon>
        <taxon>Tracheophyta</taxon>
        <taxon>Spermatophyta</taxon>
        <taxon>Magnoliopsida</taxon>
        <taxon>eudicotyledons</taxon>
        <taxon>Gunneridae</taxon>
        <taxon>Pentapetalae</taxon>
        <taxon>rosids</taxon>
        <taxon>fabids</taxon>
        <taxon>Fabales</taxon>
        <taxon>Fabaceae</taxon>
        <taxon>Papilionoideae</taxon>
        <taxon>50 kb inversion clade</taxon>
        <taxon>dalbergioids sensu lato</taxon>
        <taxon>Dalbergieae</taxon>
        <taxon>Pterocarpus clade</taxon>
        <taxon>Stylosanthes</taxon>
    </lineage>
</organism>
<keyword evidence="3" id="KW-1185">Reference proteome</keyword>
<evidence type="ECO:0000256" key="1">
    <source>
        <dbReference type="SAM" id="MobiDB-lite"/>
    </source>
</evidence>
<dbReference type="Proteomes" id="UP001341840">
    <property type="component" value="Unassembled WGS sequence"/>
</dbReference>
<sequence>MPRIKKPTKRTRGASSSVEPPPQDHPLAKLFSCKEDFDRYQDVYAQRKIVPPSEEFYPDLIAIAYATLEIEFEEDDVVLSFKLGGNTYALESSELMSIWKLDYSGDTFQVGNSNRQFPRGYSKENACTLFSVPFGLPKPTVGNLSVEHRLLHYFITYVLVP</sequence>
<name>A0ABU6UZU3_9FABA</name>